<organism evidence="3 4">
    <name type="scientific">Pedobacter puniceum</name>
    <dbReference type="NCBI Taxonomy" id="2666136"/>
    <lineage>
        <taxon>Bacteria</taxon>
        <taxon>Pseudomonadati</taxon>
        <taxon>Bacteroidota</taxon>
        <taxon>Sphingobacteriia</taxon>
        <taxon>Sphingobacteriales</taxon>
        <taxon>Sphingobacteriaceae</taxon>
        <taxon>Pedobacter</taxon>
    </lineage>
</organism>
<dbReference type="EMBL" id="WKJI01000002">
    <property type="protein sequence ID" value="MRX47631.1"/>
    <property type="molecule type" value="Genomic_DNA"/>
</dbReference>
<dbReference type="AlphaFoldDB" id="A0A7K0FPR2"/>
<feature type="domain" description="FecR protein" evidence="1">
    <location>
        <begin position="111"/>
        <end position="205"/>
    </location>
</feature>
<evidence type="ECO:0000259" key="1">
    <source>
        <dbReference type="Pfam" id="PF04773"/>
    </source>
</evidence>
<dbReference type="Proteomes" id="UP000462931">
    <property type="component" value="Unassembled WGS sequence"/>
</dbReference>
<dbReference type="PIRSF" id="PIRSF018266">
    <property type="entry name" value="FecR"/>
    <property type="match status" value="1"/>
</dbReference>
<dbReference type="InterPro" id="IPR006860">
    <property type="entry name" value="FecR"/>
</dbReference>
<sequence length="353" mass="40559">MENYIKEILINYITGHASDEEKHLAKQWIAENEAQEKAFIDLYENWHQQLSQQYLEIDIDKAYNRFVEENTPTQTSYTWLKYAASVLLVCSIALAAYIYQQKNTKIVYQELSVPRGKTQTITLPDGTLVMINAGTKLSYNKDFGKAERQVILNGEAFFDIAESQNDIPFIIHAAGFKVRDIGTAFTVKAYPEDGVFETAVKEGKISVEGKLNPHDDEEGKVFINANQLLKIDLKKTNKFNPSTNKKANTPLSITDVKPAYLEEYNGWQHQLLMFENTSFLEIINTLERRFNVEIILEDPELGNYHYTGTFKPTANVFTVLQIIKETTPITYTLKEKRIIVKNTNQLYHQKPKP</sequence>
<dbReference type="InterPro" id="IPR032508">
    <property type="entry name" value="FecR_C"/>
</dbReference>
<evidence type="ECO:0000313" key="3">
    <source>
        <dbReference type="EMBL" id="MRX47631.1"/>
    </source>
</evidence>
<keyword evidence="4" id="KW-1185">Reference proteome</keyword>
<dbReference type="RefSeq" id="WP_154287740.1">
    <property type="nucleotide sequence ID" value="NZ_WKJI01000002.1"/>
</dbReference>
<dbReference type="GO" id="GO:0016989">
    <property type="term" value="F:sigma factor antagonist activity"/>
    <property type="evidence" value="ECO:0007669"/>
    <property type="project" value="TreeGrafter"/>
</dbReference>
<dbReference type="Gene3D" id="3.55.50.30">
    <property type="match status" value="1"/>
</dbReference>
<comment type="caution">
    <text evidence="3">The sequence shown here is derived from an EMBL/GenBank/DDBJ whole genome shotgun (WGS) entry which is preliminary data.</text>
</comment>
<accession>A0A7K0FPR2</accession>
<evidence type="ECO:0000313" key="4">
    <source>
        <dbReference type="Proteomes" id="UP000462931"/>
    </source>
</evidence>
<dbReference type="Pfam" id="PF04773">
    <property type="entry name" value="FecR"/>
    <property type="match status" value="1"/>
</dbReference>
<evidence type="ECO:0000259" key="2">
    <source>
        <dbReference type="Pfam" id="PF16344"/>
    </source>
</evidence>
<name>A0A7K0FPR2_9SPHI</name>
<dbReference type="Gene3D" id="2.60.120.1440">
    <property type="match status" value="1"/>
</dbReference>
<feature type="domain" description="Protein FecR C-terminal" evidence="2">
    <location>
        <begin position="272"/>
        <end position="340"/>
    </location>
</feature>
<dbReference type="PANTHER" id="PTHR30273">
    <property type="entry name" value="PERIPLASMIC SIGNAL SENSOR AND SIGMA FACTOR ACTIVATOR FECR-RELATED"/>
    <property type="match status" value="1"/>
</dbReference>
<gene>
    <name evidence="3" type="ORF">GJJ64_10545</name>
</gene>
<dbReference type="PANTHER" id="PTHR30273:SF2">
    <property type="entry name" value="PROTEIN FECR"/>
    <property type="match status" value="1"/>
</dbReference>
<dbReference type="InterPro" id="IPR012373">
    <property type="entry name" value="Ferrdict_sens_TM"/>
</dbReference>
<proteinExistence type="predicted"/>
<reference evidence="3 4" key="1">
    <citation type="submission" date="2019-11" db="EMBL/GenBank/DDBJ databases">
        <authorList>
            <person name="Cheng Q."/>
            <person name="Yang Z."/>
        </authorList>
    </citation>
    <scope>NUCLEOTIDE SEQUENCE [LARGE SCALE GENOMIC DNA]</scope>
    <source>
        <strain evidence="3 4">HX-22-1</strain>
    </source>
</reference>
<protein>
    <submittedName>
        <fullName evidence="3">DUF4974 domain-containing protein</fullName>
    </submittedName>
</protein>
<dbReference type="Pfam" id="PF16344">
    <property type="entry name" value="FecR_C"/>
    <property type="match status" value="1"/>
</dbReference>